<organism evidence="1 2">
    <name type="scientific">Flavobacterium saccharophilum</name>
    <dbReference type="NCBI Taxonomy" id="29534"/>
    <lineage>
        <taxon>Bacteria</taxon>
        <taxon>Pseudomonadati</taxon>
        <taxon>Bacteroidota</taxon>
        <taxon>Flavobacteriia</taxon>
        <taxon>Flavobacteriales</taxon>
        <taxon>Flavobacteriaceae</taxon>
        <taxon>Flavobacterium</taxon>
    </lineage>
</organism>
<evidence type="ECO:0000313" key="1">
    <source>
        <dbReference type="EMBL" id="SHM88765.1"/>
    </source>
</evidence>
<evidence type="ECO:0000313" key="2">
    <source>
        <dbReference type="Proteomes" id="UP000184121"/>
    </source>
</evidence>
<dbReference type="EMBL" id="FRBY01000007">
    <property type="protein sequence ID" value="SHM88765.1"/>
    <property type="molecule type" value="Genomic_DNA"/>
</dbReference>
<accession>A0A1M7MD70</accession>
<name>A0A1M7MD70_9FLAO</name>
<proteinExistence type="predicted"/>
<keyword evidence="2" id="KW-1185">Reference proteome</keyword>
<dbReference type="Proteomes" id="UP000184121">
    <property type="component" value="Unassembled WGS sequence"/>
</dbReference>
<protein>
    <submittedName>
        <fullName evidence="1">Uncharacterized protein</fullName>
    </submittedName>
</protein>
<gene>
    <name evidence="1" type="ORF">SAMN05444366_4491</name>
</gene>
<reference evidence="2" key="1">
    <citation type="submission" date="2016-11" db="EMBL/GenBank/DDBJ databases">
        <authorList>
            <person name="Varghese N."/>
            <person name="Submissions S."/>
        </authorList>
    </citation>
    <scope>NUCLEOTIDE SEQUENCE [LARGE SCALE GENOMIC DNA]</scope>
    <source>
        <strain evidence="2">DSM 1811</strain>
    </source>
</reference>
<sequence>MKGFILCRIPYGYFFVKMYIISYSSNVFCQFADTVIKFFISFKYIGYDVDTKNKI</sequence>
<dbReference type="AlphaFoldDB" id="A0A1M7MD70"/>